<dbReference type="SUPFAM" id="SSF57667">
    <property type="entry name" value="beta-beta-alpha zinc fingers"/>
    <property type="match status" value="1"/>
</dbReference>
<dbReference type="Proteomes" id="UP001108240">
    <property type="component" value="Unplaced"/>
</dbReference>
<evidence type="ECO:0000256" key="6">
    <source>
        <dbReference type="ARBA" id="ARBA00023125"/>
    </source>
</evidence>
<reference evidence="12" key="2">
    <citation type="submission" date="2025-09" db="UniProtKB">
        <authorList>
            <consortium name="Ensembl"/>
        </authorList>
    </citation>
    <scope>IDENTIFICATION</scope>
</reference>
<keyword evidence="8" id="KW-0539">Nucleus</keyword>
<evidence type="ECO:0000313" key="13">
    <source>
        <dbReference type="Proteomes" id="UP001108240"/>
    </source>
</evidence>
<dbReference type="GO" id="GO:0003677">
    <property type="term" value="F:DNA binding"/>
    <property type="evidence" value="ECO:0007669"/>
    <property type="project" value="UniProtKB-KW"/>
</dbReference>
<dbReference type="AlphaFoldDB" id="A0A9J8C0I4"/>
<evidence type="ECO:0000256" key="3">
    <source>
        <dbReference type="ARBA" id="ARBA00022771"/>
    </source>
</evidence>
<dbReference type="Pfam" id="PF05699">
    <property type="entry name" value="Dimer_Tnp_hAT"/>
    <property type="match status" value="1"/>
</dbReference>
<dbReference type="GeneTree" id="ENSGT00940000161131"/>
<dbReference type="PROSITE" id="PS50808">
    <property type="entry name" value="ZF_BED"/>
    <property type="match status" value="1"/>
</dbReference>
<name>A0A9J8C0I4_CYPCA</name>
<dbReference type="SUPFAM" id="SSF53098">
    <property type="entry name" value="Ribonuclease H-like"/>
    <property type="match status" value="1"/>
</dbReference>
<dbReference type="GO" id="GO:0005634">
    <property type="term" value="C:nucleus"/>
    <property type="evidence" value="ECO:0007669"/>
    <property type="project" value="UniProtKB-SubCell"/>
</dbReference>
<reference evidence="12" key="1">
    <citation type="submission" date="2025-08" db="UniProtKB">
        <authorList>
            <consortium name="Ensembl"/>
        </authorList>
    </citation>
    <scope>IDENTIFICATION</scope>
</reference>
<feature type="region of interest" description="Disordered" evidence="10">
    <location>
        <begin position="1"/>
        <end position="24"/>
    </location>
</feature>
<dbReference type="InterPro" id="IPR008906">
    <property type="entry name" value="HATC_C_dom"/>
</dbReference>
<dbReference type="OMA" id="IMEDNCK"/>
<evidence type="ECO:0000256" key="1">
    <source>
        <dbReference type="ARBA" id="ARBA00004123"/>
    </source>
</evidence>
<comment type="subcellular location">
    <subcellularLocation>
        <location evidence="1">Nucleus</location>
    </subcellularLocation>
</comment>
<dbReference type="Pfam" id="PF02892">
    <property type="entry name" value="zf-BED"/>
    <property type="match status" value="1"/>
</dbReference>
<evidence type="ECO:0000256" key="5">
    <source>
        <dbReference type="ARBA" id="ARBA00023015"/>
    </source>
</evidence>
<evidence type="ECO:0000256" key="10">
    <source>
        <dbReference type="SAM" id="MobiDB-lite"/>
    </source>
</evidence>
<organism evidence="12 13">
    <name type="scientific">Cyprinus carpio carpio</name>
    <dbReference type="NCBI Taxonomy" id="630221"/>
    <lineage>
        <taxon>Eukaryota</taxon>
        <taxon>Metazoa</taxon>
        <taxon>Chordata</taxon>
        <taxon>Craniata</taxon>
        <taxon>Vertebrata</taxon>
        <taxon>Euteleostomi</taxon>
        <taxon>Actinopterygii</taxon>
        <taxon>Neopterygii</taxon>
        <taxon>Teleostei</taxon>
        <taxon>Ostariophysi</taxon>
        <taxon>Cypriniformes</taxon>
        <taxon>Cyprinidae</taxon>
        <taxon>Cyprininae</taxon>
        <taxon>Cyprinus</taxon>
    </lineage>
</organism>
<keyword evidence="4" id="KW-0862">Zinc</keyword>
<evidence type="ECO:0000256" key="9">
    <source>
        <dbReference type="PROSITE-ProRule" id="PRU00027"/>
    </source>
</evidence>
<evidence type="ECO:0000259" key="11">
    <source>
        <dbReference type="PROSITE" id="PS50808"/>
    </source>
</evidence>
<evidence type="ECO:0000256" key="2">
    <source>
        <dbReference type="ARBA" id="ARBA00022723"/>
    </source>
</evidence>
<keyword evidence="13" id="KW-1185">Reference proteome</keyword>
<sequence length="666" mass="75831">MDIDENPGPCDENQPTTQSQLVPKKGSHSVVWKYFGFKQEDEGQSGVICKVCFALVAAPQGNTTNLYQHLKRHHKVQYDEAAVQGKRSESRPKMQTSITDTLHNATPYPHNSSRSKEITEAIAYHLAKDMVPIYNVERDGFQKMIHTLDKRYSIPSRNYFSYVALPAMYKKVRTVVEAEVQQADYFSATTDLWSSRTMEPYMSLTVHFIAIDFTMKSKCLQTSFFPDDHKGEILAQGLKDALASWSLEEEKMACITTDNGSNIVKAISINNWTRLQCFGHRLHLAIGELVCLCRKIVSTFSHSWLRRRNLAMVQKELKLPEHQLKTECPTRWGSRQEMIQRILEQLPAISQVLNDRKVRHLVPTWQDIEVLEAMNNTLSPLAEFTDALSGELYVSISSVKPVLHLFKTSVLAVQEDDAEFTKSIKSNILKYLQEKYSDPQTQDLLDMATTLDPRFKMNYISEEKKATVKARLTDEMTGITLAMVRSFPHFNTIPNASPAPPMKKGRKTLGSFFKAAQGNDDKSSSLEQAVSTELEAYLLTCNIDSEDDPLIWWRQNSNVYPRLSVLVKKYLCIPATSSPSERLFSTGGNIVTCHRASLKPEHVDRLVFLVHVNALIDDNQQCFPSSKSVYEKDHVTLKTGVKLLKNSALPHNYFNKYILKYSRKRV</sequence>
<dbReference type="InterPro" id="IPR003656">
    <property type="entry name" value="Znf_BED"/>
</dbReference>
<dbReference type="InterPro" id="IPR052035">
    <property type="entry name" value="ZnF_BED_domain_contain"/>
</dbReference>
<keyword evidence="5" id="KW-0805">Transcription regulation</keyword>
<feature type="domain" description="BED-type" evidence="11">
    <location>
        <begin position="26"/>
        <end position="81"/>
    </location>
</feature>
<dbReference type="SUPFAM" id="SSF140996">
    <property type="entry name" value="Hermes dimerisation domain"/>
    <property type="match status" value="1"/>
</dbReference>
<keyword evidence="7" id="KW-0804">Transcription</keyword>
<evidence type="ECO:0000256" key="7">
    <source>
        <dbReference type="ARBA" id="ARBA00023163"/>
    </source>
</evidence>
<protein>
    <recommendedName>
        <fullName evidence="11">BED-type domain-containing protein</fullName>
    </recommendedName>
</protein>
<accession>A0A9J8C0I4</accession>
<keyword evidence="2" id="KW-0479">Metal-binding</keyword>
<dbReference type="GO" id="GO:0008270">
    <property type="term" value="F:zinc ion binding"/>
    <property type="evidence" value="ECO:0007669"/>
    <property type="project" value="UniProtKB-KW"/>
</dbReference>
<dbReference type="PANTHER" id="PTHR46481">
    <property type="entry name" value="ZINC FINGER BED DOMAIN-CONTAINING PROTEIN 4"/>
    <property type="match status" value="1"/>
</dbReference>
<dbReference type="GO" id="GO:0046983">
    <property type="term" value="F:protein dimerization activity"/>
    <property type="evidence" value="ECO:0007669"/>
    <property type="project" value="InterPro"/>
</dbReference>
<keyword evidence="6" id="KW-0238">DNA-binding</keyword>
<dbReference type="InterPro" id="IPR012337">
    <property type="entry name" value="RNaseH-like_sf"/>
</dbReference>
<proteinExistence type="predicted"/>
<dbReference type="PANTHER" id="PTHR46481:SF9">
    <property type="entry name" value="ZINC FINGER BED DOMAIN-CONTAINING PROTEIN 1-LIKE"/>
    <property type="match status" value="1"/>
</dbReference>
<evidence type="ECO:0000256" key="4">
    <source>
        <dbReference type="ARBA" id="ARBA00022833"/>
    </source>
</evidence>
<keyword evidence="3 9" id="KW-0863">Zinc-finger</keyword>
<evidence type="ECO:0000256" key="8">
    <source>
        <dbReference type="ARBA" id="ARBA00023242"/>
    </source>
</evidence>
<dbReference type="InterPro" id="IPR036236">
    <property type="entry name" value="Znf_C2H2_sf"/>
</dbReference>
<dbReference type="SMART" id="SM00614">
    <property type="entry name" value="ZnF_BED"/>
    <property type="match status" value="1"/>
</dbReference>
<dbReference type="Ensembl" id="ENSCCRT00000201775.1">
    <property type="protein sequence ID" value="ENSCCRP00000159891.1"/>
    <property type="gene ID" value="ENSCCRG00000063194.1"/>
</dbReference>
<evidence type="ECO:0000313" key="12">
    <source>
        <dbReference type="Ensembl" id="ENSCCRP00000159891.1"/>
    </source>
</evidence>